<dbReference type="Proteomes" id="UP000005438">
    <property type="component" value="Chromosome"/>
</dbReference>
<proteinExistence type="predicted"/>
<accession>G8TEX9</accession>
<protein>
    <submittedName>
        <fullName evidence="1">Uncharacterized protein</fullName>
    </submittedName>
</protein>
<dbReference type="KEGG" id="nko:Niako_5330"/>
<dbReference type="HOGENOM" id="CLU_3404525_0_0_10"/>
<reference evidence="1 2" key="1">
    <citation type="submission" date="2011-12" db="EMBL/GenBank/DDBJ databases">
        <title>The complete genome of Niastella koreensis GR20-10.</title>
        <authorList>
            <consortium name="US DOE Joint Genome Institute (JGI-PGF)"/>
            <person name="Lucas S."/>
            <person name="Han J."/>
            <person name="Lapidus A."/>
            <person name="Bruce D."/>
            <person name="Goodwin L."/>
            <person name="Pitluck S."/>
            <person name="Peters L."/>
            <person name="Kyrpides N."/>
            <person name="Mavromatis K."/>
            <person name="Ivanova N."/>
            <person name="Mikhailova N."/>
            <person name="Davenport K."/>
            <person name="Saunders E."/>
            <person name="Detter J.C."/>
            <person name="Tapia R."/>
            <person name="Han C."/>
            <person name="Land M."/>
            <person name="Hauser L."/>
            <person name="Markowitz V."/>
            <person name="Cheng J.-F."/>
            <person name="Hugenholtz P."/>
            <person name="Woyke T."/>
            <person name="Wu D."/>
            <person name="Tindall B."/>
            <person name="Pomrenke H."/>
            <person name="Brambilla E."/>
            <person name="Klenk H.-P."/>
            <person name="Eisen J.A."/>
        </authorList>
    </citation>
    <scope>NUCLEOTIDE SEQUENCE [LARGE SCALE GENOMIC DNA]</scope>
    <source>
        <strain evidence="2">DSM 17620 / KACC 11465 / NBRC 106392 / GR20-10</strain>
    </source>
</reference>
<organism evidence="1 2">
    <name type="scientific">Niastella koreensis (strain DSM 17620 / KACC 11465 / NBRC 106392 / GR20-10)</name>
    <dbReference type="NCBI Taxonomy" id="700598"/>
    <lineage>
        <taxon>Bacteria</taxon>
        <taxon>Pseudomonadati</taxon>
        <taxon>Bacteroidota</taxon>
        <taxon>Chitinophagia</taxon>
        <taxon>Chitinophagales</taxon>
        <taxon>Chitinophagaceae</taxon>
        <taxon>Niastella</taxon>
    </lineage>
</organism>
<gene>
    <name evidence="1" type="ordered locus">Niako_5330</name>
</gene>
<sequence>MILLMNKFLGIMFVELTVKLLFKKNVKISL</sequence>
<dbReference type="EMBL" id="CP003178">
    <property type="protein sequence ID" value="AEW01567.1"/>
    <property type="molecule type" value="Genomic_DNA"/>
</dbReference>
<evidence type="ECO:0000313" key="2">
    <source>
        <dbReference type="Proteomes" id="UP000005438"/>
    </source>
</evidence>
<name>G8TEX9_NIAKG</name>
<dbReference type="AlphaFoldDB" id="G8TEX9"/>
<evidence type="ECO:0000313" key="1">
    <source>
        <dbReference type="EMBL" id="AEW01567.1"/>
    </source>
</evidence>